<dbReference type="Proteomes" id="UP000800036">
    <property type="component" value="Unassembled WGS sequence"/>
</dbReference>
<accession>A0A6A5V0Q4</accession>
<reference evidence="1" key="1">
    <citation type="journal article" date="2020" name="Stud. Mycol.">
        <title>101 Dothideomycetes genomes: a test case for predicting lifestyles and emergence of pathogens.</title>
        <authorList>
            <person name="Haridas S."/>
            <person name="Albert R."/>
            <person name="Binder M."/>
            <person name="Bloem J."/>
            <person name="Labutti K."/>
            <person name="Salamov A."/>
            <person name="Andreopoulos B."/>
            <person name="Baker S."/>
            <person name="Barry K."/>
            <person name="Bills G."/>
            <person name="Bluhm B."/>
            <person name="Cannon C."/>
            <person name="Castanera R."/>
            <person name="Culley D."/>
            <person name="Daum C."/>
            <person name="Ezra D."/>
            <person name="Gonzalez J."/>
            <person name="Henrissat B."/>
            <person name="Kuo A."/>
            <person name="Liang C."/>
            <person name="Lipzen A."/>
            <person name="Lutzoni F."/>
            <person name="Magnuson J."/>
            <person name="Mondo S."/>
            <person name="Nolan M."/>
            <person name="Ohm R."/>
            <person name="Pangilinan J."/>
            <person name="Park H.-J."/>
            <person name="Ramirez L."/>
            <person name="Alfaro M."/>
            <person name="Sun H."/>
            <person name="Tritt A."/>
            <person name="Yoshinaga Y."/>
            <person name="Zwiers L.-H."/>
            <person name="Turgeon B."/>
            <person name="Goodwin S."/>
            <person name="Spatafora J."/>
            <person name="Crous P."/>
            <person name="Grigoriev I."/>
        </authorList>
    </citation>
    <scope>NUCLEOTIDE SEQUENCE</scope>
    <source>
        <strain evidence="1">CBS 107.79</strain>
    </source>
</reference>
<sequence>MTAIFVLQPKSTSFEIASTCKHAKSCVCRVLPDLLSTPPPQWRPLEINNLRTFGVADLPEGTDRGFLIALFDLFFDAEVMEQIAYFTNDCAAYAHP</sequence>
<keyword evidence="2" id="KW-1185">Reference proteome</keyword>
<evidence type="ECO:0000313" key="1">
    <source>
        <dbReference type="EMBL" id="KAF1968686.1"/>
    </source>
</evidence>
<proteinExistence type="predicted"/>
<protein>
    <submittedName>
        <fullName evidence="1">Uncharacterized protein</fullName>
    </submittedName>
</protein>
<dbReference type="AlphaFoldDB" id="A0A6A5V0Q4"/>
<gene>
    <name evidence="1" type="ORF">BU23DRAFT_601990</name>
</gene>
<organism evidence="1 2">
    <name type="scientific">Bimuria novae-zelandiae CBS 107.79</name>
    <dbReference type="NCBI Taxonomy" id="1447943"/>
    <lineage>
        <taxon>Eukaryota</taxon>
        <taxon>Fungi</taxon>
        <taxon>Dikarya</taxon>
        <taxon>Ascomycota</taxon>
        <taxon>Pezizomycotina</taxon>
        <taxon>Dothideomycetes</taxon>
        <taxon>Pleosporomycetidae</taxon>
        <taxon>Pleosporales</taxon>
        <taxon>Massarineae</taxon>
        <taxon>Didymosphaeriaceae</taxon>
        <taxon>Bimuria</taxon>
    </lineage>
</organism>
<evidence type="ECO:0000313" key="2">
    <source>
        <dbReference type="Proteomes" id="UP000800036"/>
    </source>
</evidence>
<name>A0A6A5V0Q4_9PLEO</name>
<dbReference type="EMBL" id="ML976717">
    <property type="protein sequence ID" value="KAF1968686.1"/>
    <property type="molecule type" value="Genomic_DNA"/>
</dbReference>